<evidence type="ECO:0000259" key="15">
    <source>
        <dbReference type="PROSITE" id="PS50109"/>
    </source>
</evidence>
<evidence type="ECO:0000313" key="18">
    <source>
        <dbReference type="Proteomes" id="UP000590442"/>
    </source>
</evidence>
<reference evidence="17 18" key="1">
    <citation type="submission" date="2020-03" db="EMBL/GenBank/DDBJ databases">
        <title>Genomic Encyclopedia of Type Strains, Phase IV (KMG-IV): sequencing the most valuable type-strain genomes for metagenomic binning, comparative biology and taxonomic classification.</title>
        <authorList>
            <person name="Goeker M."/>
        </authorList>
    </citation>
    <scope>NUCLEOTIDE SEQUENCE [LARGE SCALE GENOMIC DNA]</scope>
    <source>
        <strain evidence="17 18">DSM 29762</strain>
    </source>
</reference>
<dbReference type="PROSITE" id="PS00041">
    <property type="entry name" value="HTH_ARAC_FAMILY_1"/>
    <property type="match status" value="1"/>
</dbReference>
<dbReference type="InterPro" id="IPR009057">
    <property type="entry name" value="Homeodomain-like_sf"/>
</dbReference>
<dbReference type="Pfam" id="PF00512">
    <property type="entry name" value="HisKA"/>
    <property type="match status" value="1"/>
</dbReference>
<dbReference type="Pfam" id="PF07495">
    <property type="entry name" value="Y_Y_Y"/>
    <property type="match status" value="1"/>
</dbReference>
<evidence type="ECO:0000256" key="6">
    <source>
        <dbReference type="ARBA" id="ARBA00022777"/>
    </source>
</evidence>
<evidence type="ECO:0000313" key="17">
    <source>
        <dbReference type="EMBL" id="NJB71951.1"/>
    </source>
</evidence>
<comment type="caution">
    <text evidence="17">The sequence shown here is derived from an EMBL/GenBank/DDBJ whole genome shotgun (WGS) entry which is preliminary data.</text>
</comment>
<keyword evidence="13" id="KW-1133">Transmembrane helix</keyword>
<dbReference type="Pfam" id="PF00072">
    <property type="entry name" value="Response_reg"/>
    <property type="match status" value="1"/>
</dbReference>
<dbReference type="SUPFAM" id="SSF47384">
    <property type="entry name" value="Homodimeric domain of signal transducing histidine kinase"/>
    <property type="match status" value="1"/>
</dbReference>
<dbReference type="InterPro" id="IPR005467">
    <property type="entry name" value="His_kinase_dom"/>
</dbReference>
<feature type="domain" description="HTH araC/xylS-type" evidence="14">
    <location>
        <begin position="1257"/>
        <end position="1356"/>
    </location>
</feature>
<dbReference type="EMBL" id="JAATJJ010000001">
    <property type="protein sequence ID" value="NJB71951.1"/>
    <property type="molecule type" value="Genomic_DNA"/>
</dbReference>
<evidence type="ECO:0000256" key="11">
    <source>
        <dbReference type="ARBA" id="ARBA00023163"/>
    </source>
</evidence>
<dbReference type="InterPro" id="IPR013783">
    <property type="entry name" value="Ig-like_fold"/>
</dbReference>
<keyword evidence="7" id="KW-0067">ATP-binding</keyword>
<evidence type="ECO:0000256" key="5">
    <source>
        <dbReference type="ARBA" id="ARBA00022741"/>
    </source>
</evidence>
<dbReference type="InterPro" id="IPR011110">
    <property type="entry name" value="Reg_prop"/>
</dbReference>
<evidence type="ECO:0000259" key="16">
    <source>
        <dbReference type="PROSITE" id="PS50110"/>
    </source>
</evidence>
<dbReference type="CDD" id="cd00082">
    <property type="entry name" value="HisKA"/>
    <property type="match status" value="1"/>
</dbReference>
<dbReference type="RefSeq" id="WP_167964226.1">
    <property type="nucleotide sequence ID" value="NZ_JAATJJ010000001.1"/>
</dbReference>
<evidence type="ECO:0000256" key="1">
    <source>
        <dbReference type="ARBA" id="ARBA00000085"/>
    </source>
</evidence>
<keyword evidence="18" id="KW-1185">Reference proteome</keyword>
<dbReference type="PROSITE" id="PS50110">
    <property type="entry name" value="RESPONSE_REGULATORY"/>
    <property type="match status" value="1"/>
</dbReference>
<dbReference type="SMART" id="SM00387">
    <property type="entry name" value="HATPase_c"/>
    <property type="match status" value="1"/>
</dbReference>
<evidence type="ECO:0000256" key="12">
    <source>
        <dbReference type="PROSITE-ProRule" id="PRU00169"/>
    </source>
</evidence>
<dbReference type="InterPro" id="IPR018060">
    <property type="entry name" value="HTH_AraC"/>
</dbReference>
<evidence type="ECO:0000259" key="14">
    <source>
        <dbReference type="PROSITE" id="PS01124"/>
    </source>
</evidence>
<feature type="transmembrane region" description="Helical" evidence="13">
    <location>
        <begin position="793"/>
        <end position="813"/>
    </location>
</feature>
<dbReference type="Gene3D" id="3.30.565.10">
    <property type="entry name" value="Histidine kinase-like ATPase, C-terminal domain"/>
    <property type="match status" value="1"/>
</dbReference>
<keyword evidence="6" id="KW-0418">Kinase</keyword>
<dbReference type="Gene3D" id="1.10.287.130">
    <property type="match status" value="1"/>
</dbReference>
<keyword evidence="11" id="KW-0804">Transcription</keyword>
<dbReference type="Proteomes" id="UP000590442">
    <property type="component" value="Unassembled WGS sequence"/>
</dbReference>
<evidence type="ECO:0000256" key="8">
    <source>
        <dbReference type="ARBA" id="ARBA00023012"/>
    </source>
</evidence>
<evidence type="ECO:0000256" key="9">
    <source>
        <dbReference type="ARBA" id="ARBA00023015"/>
    </source>
</evidence>
<keyword evidence="13" id="KW-0812">Transmembrane</keyword>
<keyword evidence="5" id="KW-0547">Nucleotide-binding</keyword>
<dbReference type="SMART" id="SM00342">
    <property type="entry name" value="HTH_ARAC"/>
    <property type="match status" value="1"/>
</dbReference>
<dbReference type="InterPro" id="IPR018062">
    <property type="entry name" value="HTH_AraC-typ_CS"/>
</dbReference>
<sequence length="1360" mass="156494">MPNRLYIKKVWGFLVSGMLCIIGYGQSQPLFTKINQIDGLSNGRVTSIVKENDGFVWIGTKNGLNRYDGFQMKVYNKENSNIGSNDISDILIDSRGQIWVTTLGGGLNLYDPIMDAFKVYKKTEDSENSLPSNQVNLVFEDSQQNLWIGTENGLSFFNAKKETFTSYWHNPRDPSSLSHNSVTSIFEDAKGALWIGTFGGGINRFTKEDISFEKIDSGENYFTDFIYAISYLDDTHLLVGTSGNGLLELNINSITFNDFFEEKLNLKSEVNIVRSINHDSHDDLWIGTDGSGIFHIQGINTPEPTSKHYVHSSQLQSSLSGNAIYEIMEDNDFNIWIGTAWSGINILDRQSNVDFLYSDILGKNPFPVLSIFKNKDYLFFGLDGNGLTIYDNNNQEVDYFNKEDDNKYIEGNYIQCINEANNGWYWLGTFTNGLIKYNPTSKEYIRYKHDPGDYTSISYNDVRYTLNDEKGNLWVATWGGGLNYFNIDTGSFKRYRENTTVANSISSDNVISLYSEDNQIWIATFGGGLDVFDTQKELFSNYSYSETNLNSPSSNNLLSLYKDSRNNLWIGTSGEGINRLNLATNQFDRFEKESAIRYKTITSIIEDNDGKIWFSTKQGIFNYNYATNRFNTFPRLSGDFHINSVFKDEDGQLYFGEANGVVRFDPKKISAKNENPKVALIGFKLFNEEVTPTTTGVLDKNIVSEDQITLKHDLDVITFDFTALLFPFSSNCEYMIKMENFDENWRNIGKEHTSTYTNLSPGDYIFKVKSRVAGSEWSDDYRSMNIRILKPLWLQWWAYLIYGLLILGLFYLFRKYIVAWEQLKNNLRLEKLTHEKDTELYNLKQQFFTNISHEIRTPVTLILGGVNRLIKNGVHLKSMHMSAVDSIKKNSDHLLQLVNELLDYRKLEHKELKLSVSEEDFVKFCEEIYLSFTEVSLQKNINFTFRSSYPQIMLWFDKNQFEKVVYNLLSNAFKFTENSGAITLEIENHENNVQLKINDNGVGMKRNQLDKIFNRFYQIDNEETDNETGFGLGLSISKEIVDLHHGKISVSSKKGIGTQFTIELQKGNSHFKSEELVEENSNDEVIENYFQNDVSADISITDYSGLKNQTILIVEDNLEIRKYMLELLDGKCNVVEAENGEQAYALALADMPDLIISDVMMPIMNGITLTRKLKSDVRTSHIPIILLTARATVMNKMEGYETGADEYVTKPFHEELLLSRINNILKTRRFLRQKFESEGLALPEDLNLNQPDKQFLERIIEIIKEHMDSDNLNAKFISQELGMSHSVLYKKIKFITGMTFIDFVRDYKLKTAKKLIQEYNLTVAEASYNIGYSDKKYFSKLFKQRFGKNPSEFYKRQKKM</sequence>
<dbReference type="GO" id="GO:0043565">
    <property type="term" value="F:sequence-specific DNA binding"/>
    <property type="evidence" value="ECO:0007669"/>
    <property type="project" value="InterPro"/>
</dbReference>
<comment type="catalytic activity">
    <reaction evidence="1">
        <text>ATP + protein L-histidine = ADP + protein N-phospho-L-histidine.</text>
        <dbReference type="EC" id="2.7.13.3"/>
    </reaction>
</comment>
<evidence type="ECO:0000256" key="3">
    <source>
        <dbReference type="ARBA" id="ARBA00022553"/>
    </source>
</evidence>
<dbReference type="SUPFAM" id="SSF55874">
    <property type="entry name" value="ATPase domain of HSP90 chaperone/DNA topoisomerase II/histidine kinase"/>
    <property type="match status" value="1"/>
</dbReference>
<dbReference type="InterPro" id="IPR011006">
    <property type="entry name" value="CheY-like_superfamily"/>
</dbReference>
<evidence type="ECO:0000256" key="2">
    <source>
        <dbReference type="ARBA" id="ARBA00012438"/>
    </source>
</evidence>
<dbReference type="Gene3D" id="2.130.10.10">
    <property type="entry name" value="YVTN repeat-like/Quinoprotein amine dehydrogenase"/>
    <property type="match status" value="4"/>
</dbReference>
<feature type="modified residue" description="4-aspartylphosphate" evidence="12">
    <location>
        <position position="1158"/>
    </location>
</feature>
<proteinExistence type="predicted"/>
<dbReference type="InterPro" id="IPR015943">
    <property type="entry name" value="WD40/YVTN_repeat-like_dom_sf"/>
</dbReference>
<dbReference type="EC" id="2.7.13.3" evidence="2"/>
<keyword evidence="3 12" id="KW-0597">Phosphoprotein</keyword>
<accession>A0A846QUP6</accession>
<feature type="domain" description="Histidine kinase" evidence="15">
    <location>
        <begin position="850"/>
        <end position="1068"/>
    </location>
</feature>
<dbReference type="InterPro" id="IPR003594">
    <property type="entry name" value="HATPase_dom"/>
</dbReference>
<dbReference type="Gene3D" id="3.40.50.2300">
    <property type="match status" value="1"/>
</dbReference>
<dbReference type="InterPro" id="IPR004358">
    <property type="entry name" value="Sig_transdc_His_kin-like_C"/>
</dbReference>
<dbReference type="Gene3D" id="2.60.40.10">
    <property type="entry name" value="Immunoglobulins"/>
    <property type="match status" value="1"/>
</dbReference>
<dbReference type="SUPFAM" id="SSF101898">
    <property type="entry name" value="NHL repeat"/>
    <property type="match status" value="1"/>
</dbReference>
<dbReference type="PROSITE" id="PS01124">
    <property type="entry name" value="HTH_ARAC_FAMILY_2"/>
    <property type="match status" value="1"/>
</dbReference>
<dbReference type="InterPro" id="IPR003661">
    <property type="entry name" value="HisK_dim/P_dom"/>
</dbReference>
<evidence type="ECO:0000256" key="4">
    <source>
        <dbReference type="ARBA" id="ARBA00022679"/>
    </source>
</evidence>
<dbReference type="InterPro" id="IPR036097">
    <property type="entry name" value="HisK_dim/P_sf"/>
</dbReference>
<dbReference type="SUPFAM" id="SSF46689">
    <property type="entry name" value="Homeodomain-like"/>
    <property type="match status" value="1"/>
</dbReference>
<dbReference type="InterPro" id="IPR011123">
    <property type="entry name" value="Y_Y_Y"/>
</dbReference>
<dbReference type="GO" id="GO:0003700">
    <property type="term" value="F:DNA-binding transcription factor activity"/>
    <property type="evidence" value="ECO:0007669"/>
    <property type="project" value="InterPro"/>
</dbReference>
<keyword evidence="4" id="KW-0808">Transferase</keyword>
<dbReference type="PANTHER" id="PTHR43547">
    <property type="entry name" value="TWO-COMPONENT HISTIDINE KINASE"/>
    <property type="match status" value="1"/>
</dbReference>
<organism evidence="17 18">
    <name type="scientific">Saonia flava</name>
    <dbReference type="NCBI Taxonomy" id="523696"/>
    <lineage>
        <taxon>Bacteria</taxon>
        <taxon>Pseudomonadati</taxon>
        <taxon>Bacteroidota</taxon>
        <taxon>Flavobacteriia</taxon>
        <taxon>Flavobacteriales</taxon>
        <taxon>Flavobacteriaceae</taxon>
        <taxon>Saonia</taxon>
    </lineage>
</organism>
<dbReference type="PANTHER" id="PTHR43547:SF2">
    <property type="entry name" value="HYBRID SIGNAL TRANSDUCTION HISTIDINE KINASE C"/>
    <property type="match status" value="1"/>
</dbReference>
<protein>
    <recommendedName>
        <fullName evidence="2">histidine kinase</fullName>
        <ecNumber evidence="2">2.7.13.3</ecNumber>
    </recommendedName>
</protein>
<dbReference type="SUPFAM" id="SSF63829">
    <property type="entry name" value="Calcium-dependent phosphotriesterase"/>
    <property type="match status" value="2"/>
</dbReference>
<evidence type="ECO:0000256" key="10">
    <source>
        <dbReference type="ARBA" id="ARBA00023125"/>
    </source>
</evidence>
<dbReference type="PROSITE" id="PS50109">
    <property type="entry name" value="HIS_KIN"/>
    <property type="match status" value="1"/>
</dbReference>
<dbReference type="InterPro" id="IPR036890">
    <property type="entry name" value="HATPase_C_sf"/>
</dbReference>
<feature type="domain" description="Response regulatory" evidence="16">
    <location>
        <begin position="1110"/>
        <end position="1225"/>
    </location>
</feature>
<evidence type="ECO:0000256" key="7">
    <source>
        <dbReference type="ARBA" id="ARBA00022840"/>
    </source>
</evidence>
<dbReference type="Gene3D" id="1.10.10.60">
    <property type="entry name" value="Homeodomain-like"/>
    <property type="match status" value="1"/>
</dbReference>
<keyword evidence="10" id="KW-0238">DNA-binding</keyword>
<dbReference type="FunFam" id="3.30.565.10:FF:000037">
    <property type="entry name" value="Hybrid sensor histidine kinase/response regulator"/>
    <property type="match status" value="1"/>
</dbReference>
<keyword evidence="13" id="KW-0472">Membrane</keyword>
<keyword evidence="8" id="KW-0902">Two-component regulatory system</keyword>
<dbReference type="InterPro" id="IPR001789">
    <property type="entry name" value="Sig_transdc_resp-reg_receiver"/>
</dbReference>
<dbReference type="SMART" id="SM00388">
    <property type="entry name" value="HisKA"/>
    <property type="match status" value="1"/>
</dbReference>
<gene>
    <name evidence="17" type="ORF">GGR42_002413</name>
</gene>
<dbReference type="Pfam" id="PF12833">
    <property type="entry name" value="HTH_18"/>
    <property type="match status" value="1"/>
</dbReference>
<dbReference type="SMART" id="SM00448">
    <property type="entry name" value="REC"/>
    <property type="match status" value="1"/>
</dbReference>
<dbReference type="PRINTS" id="PR00344">
    <property type="entry name" value="BCTRLSENSOR"/>
</dbReference>
<dbReference type="GO" id="GO:0005524">
    <property type="term" value="F:ATP binding"/>
    <property type="evidence" value="ECO:0007669"/>
    <property type="project" value="UniProtKB-KW"/>
</dbReference>
<dbReference type="CDD" id="cd00075">
    <property type="entry name" value="HATPase"/>
    <property type="match status" value="1"/>
</dbReference>
<dbReference type="Pfam" id="PF02518">
    <property type="entry name" value="HATPase_c"/>
    <property type="match status" value="1"/>
</dbReference>
<dbReference type="Pfam" id="PF07494">
    <property type="entry name" value="Reg_prop"/>
    <property type="match status" value="5"/>
</dbReference>
<evidence type="ECO:0000256" key="13">
    <source>
        <dbReference type="SAM" id="Phobius"/>
    </source>
</evidence>
<dbReference type="SUPFAM" id="SSF52172">
    <property type="entry name" value="CheY-like"/>
    <property type="match status" value="1"/>
</dbReference>
<keyword evidence="9" id="KW-0805">Transcription regulation</keyword>
<name>A0A846QUP6_9FLAO</name>
<dbReference type="GO" id="GO:0000155">
    <property type="term" value="F:phosphorelay sensor kinase activity"/>
    <property type="evidence" value="ECO:0007669"/>
    <property type="project" value="InterPro"/>
</dbReference>